<dbReference type="InterPro" id="IPR029024">
    <property type="entry name" value="TerB-like"/>
</dbReference>
<dbReference type="SMART" id="SM00271">
    <property type="entry name" value="DnaJ"/>
    <property type="match status" value="1"/>
</dbReference>
<accession>A0A1I4LUJ0</accession>
<dbReference type="PANTHER" id="PTHR24074">
    <property type="entry name" value="CO-CHAPERONE PROTEIN DJLA"/>
    <property type="match status" value="1"/>
</dbReference>
<dbReference type="AlphaFoldDB" id="A0A1I4LUJ0"/>
<dbReference type="RefSeq" id="WP_089862437.1">
    <property type="nucleotide sequence ID" value="NZ_FOTI01000044.1"/>
</dbReference>
<dbReference type="Pfam" id="PF00226">
    <property type="entry name" value="DnaJ"/>
    <property type="match status" value="1"/>
</dbReference>
<evidence type="ECO:0000313" key="4">
    <source>
        <dbReference type="Proteomes" id="UP000199006"/>
    </source>
</evidence>
<dbReference type="Gene3D" id="1.10.3680.10">
    <property type="entry name" value="TerB-like"/>
    <property type="match status" value="1"/>
</dbReference>
<dbReference type="CDD" id="cd06257">
    <property type="entry name" value="DnaJ"/>
    <property type="match status" value="1"/>
</dbReference>
<dbReference type="Proteomes" id="UP000199006">
    <property type="component" value="Unassembled WGS sequence"/>
</dbReference>
<keyword evidence="4" id="KW-1185">Reference proteome</keyword>
<dbReference type="PROSITE" id="PS50076">
    <property type="entry name" value="DNAJ_2"/>
    <property type="match status" value="1"/>
</dbReference>
<protein>
    <submittedName>
        <fullName evidence="3">DnaJ like chaperone protein</fullName>
    </submittedName>
</protein>
<dbReference type="SUPFAM" id="SSF46565">
    <property type="entry name" value="Chaperone J-domain"/>
    <property type="match status" value="1"/>
</dbReference>
<dbReference type="InterPro" id="IPR036869">
    <property type="entry name" value="J_dom_sf"/>
</dbReference>
<dbReference type="STRING" id="29563.SAMN02983006_02415"/>
<dbReference type="NCBIfam" id="NF006948">
    <property type="entry name" value="PRK09430.1"/>
    <property type="match status" value="1"/>
</dbReference>
<dbReference type="PRINTS" id="PR00625">
    <property type="entry name" value="JDOMAIN"/>
</dbReference>
<dbReference type="GO" id="GO:0006260">
    <property type="term" value="P:DNA replication"/>
    <property type="evidence" value="ECO:0007669"/>
    <property type="project" value="UniProtKB-KW"/>
</dbReference>
<sequence>MAWLGKILGGTVGLAVAGPLGAVIGGVIGNQFDKNGAQGSTRTAYDQGQFKKESQKLNQQEEKQLLFFTSIFSMLAKFAQADGAVTRSEIEVVDQFIKSQLRLDGQSRQLAIKIFDQAKQSSYSFSDYAAQFYDNFKNEKALVLEMFDLLMKMAVADHQFHHKEAKYIDLASHIFELSQTQVNNIKDRYLNSKQNNNNSNSSRLAEYYRILECEPGADFSKVKKKYRQKAKEFHPDNVIRKGLPEEFVDFAEEEFKKINEAYEKIKAAEK</sequence>
<proteinExistence type="predicted"/>
<dbReference type="InterPro" id="IPR001623">
    <property type="entry name" value="DnaJ_domain"/>
</dbReference>
<dbReference type="SUPFAM" id="SSF158682">
    <property type="entry name" value="TerB-like"/>
    <property type="match status" value="1"/>
</dbReference>
<dbReference type="InterPro" id="IPR007791">
    <property type="entry name" value="DjlA_N"/>
</dbReference>
<evidence type="ECO:0000313" key="3">
    <source>
        <dbReference type="EMBL" id="SFL94702.1"/>
    </source>
</evidence>
<dbReference type="Pfam" id="PF05099">
    <property type="entry name" value="TerB"/>
    <property type="match status" value="1"/>
</dbReference>
<keyword evidence="1" id="KW-0235">DNA replication</keyword>
<dbReference type="CDD" id="cd07316">
    <property type="entry name" value="terB_like_DjlA"/>
    <property type="match status" value="1"/>
</dbReference>
<evidence type="ECO:0000259" key="2">
    <source>
        <dbReference type="PROSITE" id="PS50076"/>
    </source>
</evidence>
<dbReference type="OrthoDB" id="9779889at2"/>
<dbReference type="Gene3D" id="1.10.287.110">
    <property type="entry name" value="DnaJ domain"/>
    <property type="match status" value="1"/>
</dbReference>
<evidence type="ECO:0000256" key="1">
    <source>
        <dbReference type="ARBA" id="ARBA00022705"/>
    </source>
</evidence>
<reference evidence="3 4" key="1">
    <citation type="submission" date="2016-10" db="EMBL/GenBank/DDBJ databases">
        <authorList>
            <person name="de Groot N.N."/>
        </authorList>
    </citation>
    <scope>NUCLEOTIDE SEQUENCE [LARGE SCALE GENOMIC DNA]</scope>
    <source>
        <strain evidence="3 4">ATCC 51327</strain>
    </source>
</reference>
<feature type="domain" description="J" evidence="2">
    <location>
        <begin position="206"/>
        <end position="270"/>
    </location>
</feature>
<name>A0A1I4LUJ0_9FIRM</name>
<organism evidence="3 4">
    <name type="scientific">Halanaerobium salsuginis</name>
    <dbReference type="NCBI Taxonomy" id="29563"/>
    <lineage>
        <taxon>Bacteria</taxon>
        <taxon>Bacillati</taxon>
        <taxon>Bacillota</taxon>
        <taxon>Clostridia</taxon>
        <taxon>Halanaerobiales</taxon>
        <taxon>Halanaerobiaceae</taxon>
        <taxon>Halanaerobium</taxon>
    </lineage>
</organism>
<dbReference type="InterPro" id="IPR050817">
    <property type="entry name" value="DjlA_DnaK_co-chaperone"/>
</dbReference>
<gene>
    <name evidence="3" type="ORF">SAMN02983006_02415</name>
</gene>
<dbReference type="EMBL" id="FOTI01000044">
    <property type="protein sequence ID" value="SFL94702.1"/>
    <property type="molecule type" value="Genomic_DNA"/>
</dbReference>